<dbReference type="Proteomes" id="UP000604083">
    <property type="component" value="Unassembled WGS sequence"/>
</dbReference>
<proteinExistence type="predicted"/>
<evidence type="ECO:0000256" key="1">
    <source>
        <dbReference type="SAM" id="MobiDB-lite"/>
    </source>
</evidence>
<gene>
    <name evidence="2" type="ORF">JIN78_01950</name>
</gene>
<evidence type="ECO:0000313" key="3">
    <source>
        <dbReference type="Proteomes" id="UP000604083"/>
    </source>
</evidence>
<name>A0A934RL84_9BACT</name>
<dbReference type="EMBL" id="JAENIO010000003">
    <property type="protein sequence ID" value="MBK1832810.1"/>
    <property type="molecule type" value="Genomic_DNA"/>
</dbReference>
<sequence>MKYFFYGLMVIGAFFFGKMMYGPLAPSLLGTNEENEDSASVVEIKVKSPAGTITETIDYRKVDPKDFPESVVLASSLVLTDKNGLSPLILDAGSPVTPLELDAELKLKVTSALAAHLTGSIPVVETDFAEGVAKKRMERRMAAVTPPATQQDTTVAANSQGQKGPAMGGGAPQAQQEVAAQESAEETAAVAANEEPAEAEPEPEPAPAEPTTLDAEGIVAAMKASLADGSIVELDAAKVTNWEAGEDESFDGVDYQVGIATYNEMTILGEKTLQAKALFKEGKLAKWIHAKTGMEIR</sequence>
<feature type="compositionally biased region" description="Low complexity" evidence="1">
    <location>
        <begin position="172"/>
        <end position="194"/>
    </location>
</feature>
<dbReference type="AlphaFoldDB" id="A0A934RL84"/>
<comment type="caution">
    <text evidence="2">The sequence shown here is derived from an EMBL/GenBank/DDBJ whole genome shotgun (WGS) entry which is preliminary data.</text>
</comment>
<organism evidence="2 3">
    <name type="scientific">Roseibacillus ishigakijimensis</name>
    <dbReference type="NCBI Taxonomy" id="454146"/>
    <lineage>
        <taxon>Bacteria</taxon>
        <taxon>Pseudomonadati</taxon>
        <taxon>Verrucomicrobiota</taxon>
        <taxon>Verrucomicrobiia</taxon>
        <taxon>Verrucomicrobiales</taxon>
        <taxon>Verrucomicrobiaceae</taxon>
        <taxon>Roseibacillus</taxon>
    </lineage>
</organism>
<dbReference type="RefSeq" id="WP_200390246.1">
    <property type="nucleotide sequence ID" value="NZ_JAENIO010000003.1"/>
</dbReference>
<keyword evidence="3" id="KW-1185">Reference proteome</keyword>
<protein>
    <submittedName>
        <fullName evidence="2">Uncharacterized protein</fullName>
    </submittedName>
</protein>
<accession>A0A934RL84</accession>
<feature type="region of interest" description="Disordered" evidence="1">
    <location>
        <begin position="139"/>
        <end position="210"/>
    </location>
</feature>
<reference evidence="2" key="1">
    <citation type="submission" date="2021-01" db="EMBL/GenBank/DDBJ databases">
        <title>Modified the classification status of verrucomicrobia.</title>
        <authorList>
            <person name="Feng X."/>
        </authorList>
    </citation>
    <scope>NUCLEOTIDE SEQUENCE</scope>
    <source>
        <strain evidence="2">KCTC 12986</strain>
    </source>
</reference>
<feature type="compositionally biased region" description="Polar residues" evidence="1">
    <location>
        <begin position="147"/>
        <end position="159"/>
    </location>
</feature>
<evidence type="ECO:0000313" key="2">
    <source>
        <dbReference type="EMBL" id="MBK1832810.1"/>
    </source>
</evidence>